<gene>
    <name evidence="2" type="ORF">ABL78_3426</name>
</gene>
<keyword evidence="3" id="KW-1185">Reference proteome</keyword>
<reference evidence="2 3" key="1">
    <citation type="journal article" date="2015" name="PLoS Pathog.">
        <title>Leptomonas seymouri: Adaptations to the Dixenous Life Cycle Analyzed by Genome Sequencing, Transcriptome Profiling and Co-infection with Leishmania donovani.</title>
        <authorList>
            <person name="Kraeva N."/>
            <person name="Butenko A."/>
            <person name="Hlavacova J."/>
            <person name="Kostygov A."/>
            <person name="Myskova J."/>
            <person name="Grybchuk D."/>
            <person name="Lestinova T."/>
            <person name="Votypka J."/>
            <person name="Volf P."/>
            <person name="Opperdoes F."/>
            <person name="Flegontov P."/>
            <person name="Lukes J."/>
            <person name="Yurchenko V."/>
        </authorList>
    </citation>
    <scope>NUCLEOTIDE SEQUENCE [LARGE SCALE GENOMIC DNA]</scope>
    <source>
        <strain evidence="2 3">ATCC 30220</strain>
    </source>
</reference>
<organism evidence="2 3">
    <name type="scientific">Leptomonas seymouri</name>
    <dbReference type="NCBI Taxonomy" id="5684"/>
    <lineage>
        <taxon>Eukaryota</taxon>
        <taxon>Discoba</taxon>
        <taxon>Euglenozoa</taxon>
        <taxon>Kinetoplastea</taxon>
        <taxon>Metakinetoplastina</taxon>
        <taxon>Trypanosomatida</taxon>
        <taxon>Trypanosomatidae</taxon>
        <taxon>Leishmaniinae</taxon>
        <taxon>Leptomonas</taxon>
    </lineage>
</organism>
<dbReference type="AlphaFoldDB" id="A0A0N0P6R6"/>
<evidence type="ECO:0000256" key="1">
    <source>
        <dbReference type="SAM" id="Coils"/>
    </source>
</evidence>
<dbReference type="EMBL" id="LJSK01000086">
    <property type="protein sequence ID" value="KPI87477.1"/>
    <property type="molecule type" value="Genomic_DNA"/>
</dbReference>
<dbReference type="Proteomes" id="UP000038009">
    <property type="component" value="Unassembled WGS sequence"/>
</dbReference>
<accession>A0A0N0P6R6</accession>
<feature type="coiled-coil region" evidence="1">
    <location>
        <begin position="193"/>
        <end position="290"/>
    </location>
</feature>
<protein>
    <submittedName>
        <fullName evidence="2">Uncharacterized protein</fullName>
    </submittedName>
</protein>
<evidence type="ECO:0000313" key="2">
    <source>
        <dbReference type="EMBL" id="KPI87477.1"/>
    </source>
</evidence>
<evidence type="ECO:0000313" key="3">
    <source>
        <dbReference type="Proteomes" id="UP000038009"/>
    </source>
</evidence>
<proteinExistence type="predicted"/>
<name>A0A0N0P6R6_LEPSE</name>
<keyword evidence="1" id="KW-0175">Coiled coil</keyword>
<dbReference type="OMA" id="PAKTRYY"/>
<dbReference type="VEuPathDB" id="TriTrypDB:Lsey_0086_0030"/>
<sequence>MLRAHLPAAGPRSRFLVSATPARPHKEGESRLKRCRSPCEDELRYKELQRRKQDMQQRMRHQLEVLLGLEENILDFYYTHTICYEPFFLPRASSVETSDLSSHLLSLFPELKDTSENGASGADANASLAPPVVPSKTRYYYDSALMRLYREAAVQERDLAHQYAAEEAKVTETEQQVQKDVIDGALAAQLTTERDAREAFDKLKVKLAELQAQRSERESAIRNVEARIVATEKAVEACGKRKAQLEARKQEQMDNAEKIKEEVAMFHRSVEAAESHLEKRIQINKSLEEEVARRKALMRRRRKE</sequence>
<dbReference type="OrthoDB" id="272796at2759"/>
<comment type="caution">
    <text evidence="2">The sequence shown here is derived from an EMBL/GenBank/DDBJ whole genome shotgun (WGS) entry which is preliminary data.</text>
</comment>